<feature type="region of interest" description="Disordered" evidence="1">
    <location>
        <begin position="375"/>
        <end position="409"/>
    </location>
</feature>
<keyword evidence="4" id="KW-1185">Reference proteome</keyword>
<proteinExistence type="predicted"/>
<feature type="signal peptide" evidence="2">
    <location>
        <begin position="1"/>
        <end position="23"/>
    </location>
</feature>
<protein>
    <submittedName>
        <fullName evidence="3">Uncharacterized protein</fullName>
    </submittedName>
</protein>
<evidence type="ECO:0000256" key="2">
    <source>
        <dbReference type="SAM" id="SignalP"/>
    </source>
</evidence>
<feature type="compositionally biased region" description="Low complexity" evidence="1">
    <location>
        <begin position="377"/>
        <end position="409"/>
    </location>
</feature>
<feature type="region of interest" description="Disordered" evidence="1">
    <location>
        <begin position="126"/>
        <end position="197"/>
    </location>
</feature>
<organism evidence="3 4">
    <name type="scientific">Candidatus Nanopelagicus hibericus</name>
    <dbReference type="NCBI Taxonomy" id="1884915"/>
    <lineage>
        <taxon>Bacteria</taxon>
        <taxon>Bacillati</taxon>
        <taxon>Actinomycetota</taxon>
        <taxon>Actinomycetes</taxon>
        <taxon>Candidatus Nanopelagicales</taxon>
        <taxon>Candidatus Nanopelagicaceae</taxon>
        <taxon>Candidatus Nanopelagicus</taxon>
    </lineage>
</organism>
<evidence type="ECO:0000313" key="3">
    <source>
        <dbReference type="EMBL" id="ASY13846.1"/>
    </source>
</evidence>
<evidence type="ECO:0000256" key="1">
    <source>
        <dbReference type="SAM" id="MobiDB-lite"/>
    </source>
</evidence>
<dbReference type="AlphaFoldDB" id="A0A249KAS6"/>
<feature type="chain" id="PRO_5012806420" evidence="2">
    <location>
        <begin position="24"/>
        <end position="512"/>
    </location>
</feature>
<dbReference type="Proteomes" id="UP000217171">
    <property type="component" value="Chromosome"/>
</dbReference>
<keyword evidence="2" id="KW-0732">Signal</keyword>
<reference evidence="3 4" key="1">
    <citation type="submission" date="2016-07" db="EMBL/GenBank/DDBJ databases">
        <title>High microdiversification within the ubiquitous acI lineage of Actinobacteria.</title>
        <authorList>
            <person name="Neuenschwander S.M."/>
            <person name="Salcher M."/>
            <person name="Ghai R."/>
            <person name="Pernthaler J."/>
        </authorList>
    </citation>
    <scope>NUCLEOTIDE SEQUENCE [LARGE SCALE GENOMIC DNA]</scope>
    <source>
        <strain evidence="3">MMS-21-160</strain>
    </source>
</reference>
<evidence type="ECO:0000313" key="4">
    <source>
        <dbReference type="Proteomes" id="UP000217171"/>
    </source>
</evidence>
<name>A0A249KAS6_9ACTN</name>
<sequence length="512" mass="52765">MIKIVKVILLTISFSIVVPFASADTDPFPGVANGAEIPGTRVSGQQAISCPSGSGSGIEVNATTKQTFTYCVKTWRPSAAIDAEAKYRADLAAAQAAALAQSLAWNTANPGQQKCFQWGPITSPSGGTSSGGVCANPVGTAPSSSGSTGSTPASETRTATTTPTTSGGTTSSTSDTKTATTTPTATVPDPLPSVTNGAEVPGTRVSGAPGQSQVDFEASSAYQSHTCPTGSGRGIGVDLAFTTDRSKHVRYVYCVKTFNPSTVQETVPQNSDTKTATVSTTNTDTKTVITIQTADPIPGASNGAELPGSRITSSAGITQAQWEATNTYKSFVCPTGSGKAVGVDMNFTTTRSDDRWFAYCVKTWIQPANQNPTITDTKTVSATTQSPTTDTRTATSGAAGATSTTPQQSNGVLLIPMSSTVLQTQQILTPVEKESQLVTNKTSKNQSSVSVNTEFANSLLQLTATKKGAKTITLPVQTNSKGDAKLNVKTNLSGYTVSLKAGSETLDSDKVK</sequence>
<dbReference type="KEGG" id="nhi:B1s21160_06030"/>
<dbReference type="RefSeq" id="WP_095672822.1">
    <property type="nucleotide sequence ID" value="NZ_CP016771.1"/>
</dbReference>
<dbReference type="EMBL" id="CP016771">
    <property type="protein sequence ID" value="ASY13846.1"/>
    <property type="molecule type" value="Genomic_DNA"/>
</dbReference>
<gene>
    <name evidence="3" type="ORF">B1s21160_06030</name>
</gene>
<accession>A0A249KAS6</accession>
<feature type="compositionally biased region" description="Low complexity" evidence="1">
    <location>
        <begin position="139"/>
        <end position="186"/>
    </location>
</feature>